<sequence>MAFEKMLCTLGKFDIPIIQLQPPFVVDLLDSNIAVFGAAMSGKTTFIRTLVNVLHKQYNEKEEQIFILDFGGALFDCRDLPLVSAYFDNSNEEYVKRVFKIMDNILKDNIRELNGKNFRDADVQPLHTTFIIDNVNAFIDEPRYMAYHEKLAKLCREGLSKGITIVITALDTKGVTSYLGNFKQKIAFELPVEKYADIFTGKVGLIKNTPGRGFANVTVKPEGVTGTFRMNLPYEVQCALPYRTEDAEESGDTKESFYEKLRQKFSFSEGRYRKCVKKYWTFPKELTWEEYEKLKQQPKNEQKEYRLPVSVGLDYVNFYPVTVDLEQSRVIAIYGKKGFGKTNLLYLLLSGVVQQRPEAEIVFFDDGRNQLEPVYNSFKDKVNCKLINKFEEMELCLTDGTKKMRKLSPLQQFYLYLNEKHISLDKPNYMADIYGVSKVSSKEYLMIPDCYVERAPFTVFVIQSKLVYLNAVENKRFINVLLPQLVSVAEERGYLFIFSDVQKISDAEQNSFFNNMITGAFLLDNIAEFAGERGQRTIFGNMDVKSLKEDYARCEIGDGYFYDVEADNLLKLKFIKYC</sequence>
<dbReference type="GO" id="GO:0005524">
    <property type="term" value="F:ATP binding"/>
    <property type="evidence" value="ECO:0007669"/>
    <property type="project" value="UniProtKB-UniRule"/>
</dbReference>
<dbReference type="AlphaFoldDB" id="A0AB36TJ24"/>
<evidence type="ECO:0000313" key="4">
    <source>
        <dbReference type="Proteomes" id="UP000223596"/>
    </source>
</evidence>
<evidence type="ECO:0000259" key="2">
    <source>
        <dbReference type="PROSITE" id="PS50901"/>
    </source>
</evidence>
<gene>
    <name evidence="3" type="ORF">M972_112736</name>
</gene>
<name>A0AB36TJ24_ACETH</name>
<keyword evidence="1" id="KW-0547">Nucleotide-binding</keyword>
<comment type="caution">
    <text evidence="3">The sequence shown here is derived from an EMBL/GenBank/DDBJ whole genome shotgun (WGS) entry which is preliminary data.</text>
</comment>
<reference evidence="3 4" key="1">
    <citation type="submission" date="2017-09" db="EMBL/GenBank/DDBJ databases">
        <title>Evaluation of Pacific Biosciences Sequencing Technology to Finishing C. thermocellum Genome Sequences.</title>
        <authorList>
            <person name="Brown S."/>
        </authorList>
    </citation>
    <scope>NUCLEOTIDE SEQUENCE [LARGE SCALE GENOMIC DNA]</scope>
    <source>
        <strain evidence="3 4">AD2</strain>
    </source>
</reference>
<accession>A0AB36TJ24</accession>
<feature type="domain" description="FtsK" evidence="2">
    <location>
        <begin position="21"/>
        <end position="201"/>
    </location>
</feature>
<dbReference type="GeneID" id="35804758"/>
<dbReference type="GO" id="GO:0003677">
    <property type="term" value="F:DNA binding"/>
    <property type="evidence" value="ECO:0007669"/>
    <property type="project" value="InterPro"/>
</dbReference>
<evidence type="ECO:0000256" key="1">
    <source>
        <dbReference type="PROSITE-ProRule" id="PRU00289"/>
    </source>
</evidence>
<dbReference type="InterPro" id="IPR002543">
    <property type="entry name" value="FtsK_dom"/>
</dbReference>
<dbReference type="InterPro" id="IPR027417">
    <property type="entry name" value="P-loop_NTPase"/>
</dbReference>
<organism evidence="3 4">
    <name type="scientific">Acetivibrio thermocellus AD2</name>
    <dbReference type="NCBI Taxonomy" id="1138384"/>
    <lineage>
        <taxon>Bacteria</taxon>
        <taxon>Bacillati</taxon>
        <taxon>Bacillota</taxon>
        <taxon>Clostridia</taxon>
        <taxon>Eubacteriales</taxon>
        <taxon>Oscillospiraceae</taxon>
        <taxon>Acetivibrio</taxon>
    </lineage>
</organism>
<dbReference type="Gene3D" id="3.40.50.300">
    <property type="entry name" value="P-loop containing nucleotide triphosphate hydrolases"/>
    <property type="match status" value="2"/>
</dbReference>
<dbReference type="EMBL" id="PDBW01000001">
    <property type="protein sequence ID" value="PFH03917.1"/>
    <property type="molecule type" value="Genomic_DNA"/>
</dbReference>
<keyword evidence="1" id="KW-0067">ATP-binding</keyword>
<protein>
    <submittedName>
        <fullName evidence="3">FtsK/SpoIIIE family protein</fullName>
    </submittedName>
</protein>
<dbReference type="PROSITE" id="PS50901">
    <property type="entry name" value="FTSK"/>
    <property type="match status" value="1"/>
</dbReference>
<dbReference type="Proteomes" id="UP000223596">
    <property type="component" value="Unassembled WGS sequence"/>
</dbReference>
<feature type="binding site" evidence="1">
    <location>
        <begin position="37"/>
        <end position="44"/>
    </location>
    <ligand>
        <name>ATP</name>
        <dbReference type="ChEBI" id="CHEBI:30616"/>
    </ligand>
</feature>
<proteinExistence type="predicted"/>
<dbReference type="RefSeq" id="WP_003513973.1">
    <property type="nucleotide sequence ID" value="NZ_CP013828.1"/>
</dbReference>
<dbReference type="SUPFAM" id="SSF52540">
    <property type="entry name" value="P-loop containing nucleoside triphosphate hydrolases"/>
    <property type="match status" value="1"/>
</dbReference>
<evidence type="ECO:0000313" key="3">
    <source>
        <dbReference type="EMBL" id="PFH03917.1"/>
    </source>
</evidence>